<comment type="caution">
    <text evidence="1">The sequence shown here is derived from an EMBL/GenBank/DDBJ whole genome shotgun (WGS) entry which is preliminary data.</text>
</comment>
<organism evidence="1 2">
    <name type="scientific">Vitis vinifera</name>
    <name type="common">Grape</name>
    <dbReference type="NCBI Taxonomy" id="29760"/>
    <lineage>
        <taxon>Eukaryota</taxon>
        <taxon>Viridiplantae</taxon>
        <taxon>Streptophyta</taxon>
        <taxon>Embryophyta</taxon>
        <taxon>Tracheophyta</taxon>
        <taxon>Spermatophyta</taxon>
        <taxon>Magnoliopsida</taxon>
        <taxon>eudicotyledons</taxon>
        <taxon>Gunneridae</taxon>
        <taxon>Pentapetalae</taxon>
        <taxon>rosids</taxon>
        <taxon>Vitales</taxon>
        <taxon>Vitaceae</taxon>
        <taxon>Viteae</taxon>
        <taxon>Vitis</taxon>
    </lineage>
</organism>
<reference evidence="1 2" key="1">
    <citation type="journal article" date="2018" name="PLoS Genet.">
        <title>Population sequencing reveals clonal diversity and ancestral inbreeding in the grapevine cultivar Chardonnay.</title>
        <authorList>
            <person name="Roach M.J."/>
            <person name="Johnson D.L."/>
            <person name="Bohlmann J."/>
            <person name="van Vuuren H.J."/>
            <person name="Jones S.J."/>
            <person name="Pretorius I.S."/>
            <person name="Schmidt S.A."/>
            <person name="Borneman A.R."/>
        </authorList>
    </citation>
    <scope>NUCLEOTIDE SEQUENCE [LARGE SCALE GENOMIC DNA]</scope>
    <source>
        <strain evidence="2">cv. Chardonnay</strain>
        <tissue evidence="1">Leaf</tissue>
    </source>
</reference>
<sequence>MIMRSLQPRFGRHFMGFPHTNFGSLVQALFVIEEGLRPLRRYQTVRQTFRLYYPPSPCVQYRPRASSRSYDQTYVPCYATQFVARLATSYPKPRAQQTSAPFTLRTQRQFSQLGMSLSQALQKLTKAGLLTALTPRPPPQHVPPQFMMDLHYAYHQGPGHKIDRCTALRHAIQDLID</sequence>
<dbReference type="Proteomes" id="UP000288805">
    <property type="component" value="Unassembled WGS sequence"/>
</dbReference>
<gene>
    <name evidence="1" type="ORF">CK203_038250</name>
</gene>
<accession>A0A438IBP6</accession>
<protein>
    <submittedName>
        <fullName evidence="1">Uncharacterized protein</fullName>
    </submittedName>
</protein>
<dbReference type="AlphaFoldDB" id="A0A438IBP6"/>
<proteinExistence type="predicted"/>
<evidence type="ECO:0000313" key="2">
    <source>
        <dbReference type="Proteomes" id="UP000288805"/>
    </source>
</evidence>
<name>A0A438IBP6_VITVI</name>
<dbReference type="EMBL" id="QGNW01000124">
    <property type="protein sequence ID" value="RVW94140.1"/>
    <property type="molecule type" value="Genomic_DNA"/>
</dbReference>
<evidence type="ECO:0000313" key="1">
    <source>
        <dbReference type="EMBL" id="RVW94140.1"/>
    </source>
</evidence>